<accession>A0A2G5P5F8</accession>
<evidence type="ECO:0000313" key="3">
    <source>
        <dbReference type="Proteomes" id="UP000230551"/>
    </source>
</evidence>
<name>A0A2G5P5F8_9MYCO</name>
<gene>
    <name evidence="2" type="ORF">CQY22_016190</name>
</gene>
<dbReference type="EMBL" id="PDCN02000027">
    <property type="protein sequence ID" value="PIB73598.1"/>
    <property type="molecule type" value="Genomic_DNA"/>
</dbReference>
<protein>
    <submittedName>
        <fullName evidence="2">Uncharacterized protein</fullName>
    </submittedName>
</protein>
<evidence type="ECO:0000256" key="1">
    <source>
        <dbReference type="SAM" id="MobiDB-lite"/>
    </source>
</evidence>
<keyword evidence="3" id="KW-1185">Reference proteome</keyword>
<dbReference type="AlphaFoldDB" id="A0A2G5P5F8"/>
<organism evidence="2 3">
    <name type="scientific">Mycolicibacterium brumae</name>
    <dbReference type="NCBI Taxonomy" id="85968"/>
    <lineage>
        <taxon>Bacteria</taxon>
        <taxon>Bacillati</taxon>
        <taxon>Actinomycetota</taxon>
        <taxon>Actinomycetes</taxon>
        <taxon>Mycobacteriales</taxon>
        <taxon>Mycobacteriaceae</taxon>
        <taxon>Mycolicibacterium</taxon>
    </lineage>
</organism>
<dbReference type="STRING" id="85968.GCA_900073015_00837"/>
<feature type="region of interest" description="Disordered" evidence="1">
    <location>
        <begin position="1"/>
        <end position="84"/>
    </location>
</feature>
<proteinExistence type="predicted"/>
<comment type="caution">
    <text evidence="2">The sequence shown here is derived from an EMBL/GenBank/DDBJ whole genome shotgun (WGS) entry which is preliminary data.</text>
</comment>
<evidence type="ECO:0000313" key="2">
    <source>
        <dbReference type="EMBL" id="PIB73598.1"/>
    </source>
</evidence>
<sequence>MPNPNGDGSEVPCEGTVCTNPNHGAGSDPEENGGADMESPDGSGETVPCEGTVCTNPNHGAGEDGDQDADAPPEPGQTTFEPGE</sequence>
<dbReference type="OrthoDB" id="4775409at2"/>
<reference evidence="2 3" key="1">
    <citation type="journal article" date="2017" name="Infect. Genet. Evol.">
        <title>The new phylogeny of the genus Mycobacterium: The old and the news.</title>
        <authorList>
            <person name="Tortoli E."/>
            <person name="Fedrizzi T."/>
            <person name="Meehan C.J."/>
            <person name="Trovato A."/>
            <person name="Grottola A."/>
            <person name="Giacobazzi E."/>
            <person name="Serpini G.F."/>
            <person name="Tagliazucchi S."/>
            <person name="Fabio A."/>
            <person name="Bettua C."/>
            <person name="Bertorelli R."/>
            <person name="Frascaro F."/>
            <person name="De Sanctis V."/>
            <person name="Pecorari M."/>
            <person name="Jousson O."/>
            <person name="Segata N."/>
            <person name="Cirillo D.M."/>
        </authorList>
    </citation>
    <scope>NUCLEOTIDE SEQUENCE [LARGE SCALE GENOMIC DNA]</scope>
    <source>
        <strain evidence="2 3">CIP1034565</strain>
    </source>
</reference>
<dbReference type="Proteomes" id="UP000230551">
    <property type="component" value="Unassembled WGS sequence"/>
</dbReference>